<dbReference type="Pfam" id="PF13298">
    <property type="entry name" value="LigD_N"/>
    <property type="match status" value="1"/>
</dbReference>
<dbReference type="InterPro" id="IPR014144">
    <property type="entry name" value="LigD_PE_domain"/>
</dbReference>
<keyword evidence="4" id="KW-0808">Transferase</keyword>
<dbReference type="InterPro" id="IPR012340">
    <property type="entry name" value="NA-bd_OB-fold"/>
</dbReference>
<dbReference type="Pfam" id="PF21686">
    <property type="entry name" value="LigD_Prim-Pol"/>
    <property type="match status" value="1"/>
</dbReference>
<evidence type="ECO:0000256" key="18">
    <source>
        <dbReference type="ARBA" id="ARBA00023268"/>
    </source>
</evidence>
<keyword evidence="9" id="KW-0227">DNA damage</keyword>
<dbReference type="GO" id="GO:0005524">
    <property type="term" value="F:ATP binding"/>
    <property type="evidence" value="ECO:0007669"/>
    <property type="project" value="UniProtKB-KW"/>
</dbReference>
<keyword evidence="13" id="KW-0239">DNA-directed DNA polymerase</keyword>
<dbReference type="PROSITE" id="PS00333">
    <property type="entry name" value="DNA_LIGASE_A2"/>
    <property type="match status" value="1"/>
</dbReference>
<dbReference type="GO" id="GO:0003677">
    <property type="term" value="F:DNA binding"/>
    <property type="evidence" value="ECO:0007669"/>
    <property type="project" value="UniProtKB-KW"/>
</dbReference>
<gene>
    <name evidence="23" type="ORF">SAMN02982922_4059</name>
</gene>
<evidence type="ECO:0000313" key="24">
    <source>
        <dbReference type="Proteomes" id="UP000193083"/>
    </source>
</evidence>
<dbReference type="RefSeq" id="WP_085465793.1">
    <property type="nucleotide sequence ID" value="NZ_FXBL01000004.1"/>
</dbReference>
<evidence type="ECO:0000256" key="21">
    <source>
        <dbReference type="SAM" id="MobiDB-lite"/>
    </source>
</evidence>
<evidence type="ECO:0000256" key="1">
    <source>
        <dbReference type="ARBA" id="ARBA00001936"/>
    </source>
</evidence>
<dbReference type="NCBIfam" id="TIGR02778">
    <property type="entry name" value="ligD_pol"/>
    <property type="match status" value="1"/>
</dbReference>
<dbReference type="EMBL" id="FXBL01000004">
    <property type="protein sequence ID" value="SMH50036.1"/>
    <property type="molecule type" value="Genomic_DNA"/>
</dbReference>
<dbReference type="SUPFAM" id="SSF50249">
    <property type="entry name" value="Nucleic acid-binding proteins"/>
    <property type="match status" value="1"/>
</dbReference>
<dbReference type="Proteomes" id="UP000193083">
    <property type="component" value="Unassembled WGS sequence"/>
</dbReference>
<dbReference type="InterPro" id="IPR014146">
    <property type="entry name" value="LigD_ligase_dom"/>
</dbReference>
<keyword evidence="18" id="KW-0511">Multifunctional enzyme</keyword>
<evidence type="ECO:0000256" key="8">
    <source>
        <dbReference type="ARBA" id="ARBA00022741"/>
    </source>
</evidence>
<dbReference type="GO" id="GO:0004527">
    <property type="term" value="F:exonuclease activity"/>
    <property type="evidence" value="ECO:0007669"/>
    <property type="project" value="UniProtKB-KW"/>
</dbReference>
<dbReference type="InterPro" id="IPR033651">
    <property type="entry name" value="PaeLigD_Pol-like"/>
</dbReference>
<dbReference type="SUPFAM" id="SSF56091">
    <property type="entry name" value="DNA ligase/mRNA capping enzyme, catalytic domain"/>
    <property type="match status" value="1"/>
</dbReference>
<evidence type="ECO:0000256" key="13">
    <source>
        <dbReference type="ARBA" id="ARBA00022932"/>
    </source>
</evidence>
<dbReference type="Gene3D" id="3.30.470.30">
    <property type="entry name" value="DNA ligase/mRNA capping enzyme"/>
    <property type="match status" value="1"/>
</dbReference>
<keyword evidence="24" id="KW-1185">Reference proteome</keyword>
<keyword evidence="15" id="KW-0233">DNA recombination</keyword>
<dbReference type="EC" id="6.5.1.1" evidence="2"/>
<dbReference type="InterPro" id="IPR016059">
    <property type="entry name" value="DNA_ligase_ATP-dep_CS"/>
</dbReference>
<dbReference type="GO" id="GO:0006310">
    <property type="term" value="P:DNA recombination"/>
    <property type="evidence" value="ECO:0007669"/>
    <property type="project" value="UniProtKB-KW"/>
</dbReference>
<keyword evidence="7" id="KW-0479">Metal-binding</keyword>
<dbReference type="OrthoDB" id="9802472at2"/>
<name>A0A1X7PF35_9HYPH</name>
<dbReference type="NCBIfam" id="TIGR02779">
    <property type="entry name" value="NHEJ_ligase_lig"/>
    <property type="match status" value="1"/>
</dbReference>
<dbReference type="GO" id="GO:0003910">
    <property type="term" value="F:DNA ligase (ATP) activity"/>
    <property type="evidence" value="ECO:0007669"/>
    <property type="project" value="UniProtKB-EC"/>
</dbReference>
<keyword evidence="8" id="KW-0547">Nucleotide-binding</keyword>
<evidence type="ECO:0000256" key="6">
    <source>
        <dbReference type="ARBA" id="ARBA00022722"/>
    </source>
</evidence>
<evidence type="ECO:0000256" key="14">
    <source>
        <dbReference type="ARBA" id="ARBA00023125"/>
    </source>
</evidence>
<accession>A0A1X7PF35</accession>
<evidence type="ECO:0000256" key="12">
    <source>
        <dbReference type="ARBA" id="ARBA00022840"/>
    </source>
</evidence>
<dbReference type="PANTHER" id="PTHR42705:SF2">
    <property type="entry name" value="BIFUNCTIONAL NON-HOMOLOGOUS END JOINING PROTEIN LIGD"/>
    <property type="match status" value="1"/>
</dbReference>
<dbReference type="InterPro" id="IPR052171">
    <property type="entry name" value="NHEJ_LigD"/>
</dbReference>
<dbReference type="InterPro" id="IPR012310">
    <property type="entry name" value="DNA_ligase_ATP-dep_cent"/>
</dbReference>
<evidence type="ECO:0000256" key="5">
    <source>
        <dbReference type="ARBA" id="ARBA00022695"/>
    </source>
</evidence>
<evidence type="ECO:0000256" key="2">
    <source>
        <dbReference type="ARBA" id="ARBA00012727"/>
    </source>
</evidence>
<dbReference type="CDD" id="cd07971">
    <property type="entry name" value="OBF_DNA_ligase_LigD"/>
    <property type="match status" value="1"/>
</dbReference>
<keyword evidence="6" id="KW-0540">Nuclease</keyword>
<evidence type="ECO:0000259" key="22">
    <source>
        <dbReference type="PROSITE" id="PS50160"/>
    </source>
</evidence>
<feature type="region of interest" description="Disordered" evidence="21">
    <location>
        <begin position="203"/>
        <end position="223"/>
    </location>
</feature>
<evidence type="ECO:0000313" key="23">
    <source>
        <dbReference type="EMBL" id="SMH50036.1"/>
    </source>
</evidence>
<dbReference type="GO" id="GO:0003887">
    <property type="term" value="F:DNA-directed DNA polymerase activity"/>
    <property type="evidence" value="ECO:0007669"/>
    <property type="project" value="UniProtKB-KW"/>
</dbReference>
<keyword evidence="16" id="KW-0234">DNA repair</keyword>
<dbReference type="PANTHER" id="PTHR42705">
    <property type="entry name" value="BIFUNCTIONAL NON-HOMOLOGOUS END JOINING PROTEIN LIGD"/>
    <property type="match status" value="1"/>
</dbReference>
<dbReference type="NCBIfam" id="NF004628">
    <property type="entry name" value="PRK05972.1"/>
    <property type="match status" value="1"/>
</dbReference>
<evidence type="ECO:0000256" key="9">
    <source>
        <dbReference type="ARBA" id="ARBA00022763"/>
    </source>
</evidence>
<evidence type="ECO:0000256" key="17">
    <source>
        <dbReference type="ARBA" id="ARBA00023211"/>
    </source>
</evidence>
<evidence type="ECO:0000256" key="3">
    <source>
        <dbReference type="ARBA" id="ARBA00022598"/>
    </source>
</evidence>
<evidence type="ECO:0000256" key="10">
    <source>
        <dbReference type="ARBA" id="ARBA00022801"/>
    </source>
</evidence>
<keyword evidence="11" id="KW-0269">Exonuclease</keyword>
<reference evidence="23 24" key="1">
    <citation type="submission" date="2017-04" db="EMBL/GenBank/DDBJ databases">
        <authorList>
            <person name="Afonso C.L."/>
            <person name="Miller P.J."/>
            <person name="Scott M.A."/>
            <person name="Spackman E."/>
            <person name="Goraichik I."/>
            <person name="Dimitrov K.M."/>
            <person name="Suarez D.L."/>
            <person name="Swayne D.E."/>
        </authorList>
    </citation>
    <scope>NUCLEOTIDE SEQUENCE [LARGE SCALE GENOMIC DNA]</scope>
    <source>
        <strain evidence="23 24">B5P</strain>
    </source>
</reference>
<dbReference type="NCBIfam" id="TIGR02776">
    <property type="entry name" value="NHEJ_ligase_prk"/>
    <property type="match status" value="1"/>
</dbReference>
<dbReference type="Gene3D" id="3.90.920.10">
    <property type="entry name" value="DNA primase, PRIM domain"/>
    <property type="match status" value="1"/>
</dbReference>
<dbReference type="InterPro" id="IPR012309">
    <property type="entry name" value="DNA_ligase_ATP-dep_C"/>
</dbReference>
<dbReference type="InterPro" id="IPR014145">
    <property type="entry name" value="LigD_pol_dom"/>
</dbReference>
<keyword evidence="17" id="KW-0464">Manganese</keyword>
<comment type="cofactor">
    <cofactor evidence="1">
        <name>Mn(2+)</name>
        <dbReference type="ChEBI" id="CHEBI:29035"/>
    </cofactor>
</comment>
<organism evidence="23 24">
    <name type="scientific">Mesorhizobium australicum</name>
    <dbReference type="NCBI Taxonomy" id="536018"/>
    <lineage>
        <taxon>Bacteria</taxon>
        <taxon>Pseudomonadati</taxon>
        <taxon>Pseudomonadota</taxon>
        <taxon>Alphaproteobacteria</taxon>
        <taxon>Hyphomicrobiales</taxon>
        <taxon>Phyllobacteriaceae</taxon>
        <taxon>Mesorhizobium</taxon>
    </lineage>
</organism>
<dbReference type="PROSITE" id="PS50160">
    <property type="entry name" value="DNA_LIGASE_A3"/>
    <property type="match status" value="1"/>
</dbReference>
<feature type="domain" description="ATP-dependent DNA ligase family profile" evidence="22">
    <location>
        <begin position="337"/>
        <end position="472"/>
    </location>
</feature>
<evidence type="ECO:0000256" key="4">
    <source>
        <dbReference type="ARBA" id="ARBA00022679"/>
    </source>
</evidence>
<evidence type="ECO:0000256" key="7">
    <source>
        <dbReference type="ARBA" id="ARBA00022723"/>
    </source>
</evidence>
<evidence type="ECO:0000256" key="16">
    <source>
        <dbReference type="ARBA" id="ARBA00023204"/>
    </source>
</evidence>
<dbReference type="GO" id="GO:0046872">
    <property type="term" value="F:metal ion binding"/>
    <property type="evidence" value="ECO:0007669"/>
    <property type="project" value="UniProtKB-KW"/>
</dbReference>
<evidence type="ECO:0000256" key="19">
    <source>
        <dbReference type="ARBA" id="ARBA00029943"/>
    </source>
</evidence>
<dbReference type="Pfam" id="PF04679">
    <property type="entry name" value="DNA_ligase_A_C"/>
    <property type="match status" value="1"/>
</dbReference>
<dbReference type="NCBIfam" id="TIGR02777">
    <property type="entry name" value="LigD_PE_dom"/>
    <property type="match status" value="1"/>
</dbReference>
<protein>
    <recommendedName>
        <fullName evidence="2">DNA ligase (ATP)</fullName>
        <ecNumber evidence="2">6.5.1.1</ecNumber>
    </recommendedName>
    <alternativeName>
        <fullName evidence="19">NHEJ DNA polymerase</fullName>
    </alternativeName>
</protein>
<dbReference type="Pfam" id="PF01068">
    <property type="entry name" value="DNA_ligase_A_M"/>
    <property type="match status" value="1"/>
</dbReference>
<dbReference type="GO" id="GO:0006281">
    <property type="term" value="P:DNA repair"/>
    <property type="evidence" value="ECO:0007669"/>
    <property type="project" value="UniProtKB-KW"/>
</dbReference>
<dbReference type="CDD" id="cd04862">
    <property type="entry name" value="PaeLigD_Pol_like"/>
    <property type="match status" value="1"/>
</dbReference>
<proteinExistence type="predicted"/>
<evidence type="ECO:0000256" key="20">
    <source>
        <dbReference type="ARBA" id="ARBA00034003"/>
    </source>
</evidence>
<keyword evidence="14" id="KW-0238">DNA-binding</keyword>
<dbReference type="Gene3D" id="2.40.50.140">
    <property type="entry name" value="Nucleic acid-binding proteins"/>
    <property type="match status" value="1"/>
</dbReference>
<dbReference type="CDD" id="cd07906">
    <property type="entry name" value="Adenylation_DNA_ligase_LigD_LigC"/>
    <property type="match status" value="1"/>
</dbReference>
<keyword evidence="10" id="KW-0378">Hydrolase</keyword>
<keyword evidence="3 23" id="KW-0436">Ligase</keyword>
<comment type="catalytic activity">
    <reaction evidence="20">
        <text>ATP + (deoxyribonucleotide)n-3'-hydroxyl + 5'-phospho-(deoxyribonucleotide)m = (deoxyribonucleotide)n+m + AMP + diphosphate.</text>
        <dbReference type="EC" id="6.5.1.1"/>
    </reaction>
</comment>
<evidence type="ECO:0000256" key="11">
    <source>
        <dbReference type="ARBA" id="ARBA00022839"/>
    </source>
</evidence>
<dbReference type="AlphaFoldDB" id="A0A1X7PF35"/>
<sequence length="844" mass="93661">MARPVVDELLREYRAKRDFSKTAEPDDRPAPKAAGEGLAFVVQKHDATRLHYDFRLEWAGVLKSWAVTRGPSYDPAEKRLAVRTEDHPLAYGAFEGTIPENEYGGGTVMLWDRGTWEPVGDFDQGLEEGKIVFRLDGERLKGEWTLVRMKPRAKEKRENWLMIKHREEGFTPPRGDVLNRFTKSVASGRTMAQIAKGGRGLAKSDLTAKRPAGGLTGKADKRGKAAGTKALPLPRWREVQLATLVADAPEGGEWLAEMKYDGYRALIAVAGEKARIYTRNGLDWTGKFPGIAAAAAALGVGSALIDGEIVAVDRNGKTDFSTLQKSIKAGGKDLFCFVFDLLELHGKDLTRLPLIERKSKLEALIGAGREPLLLSTHVLGKAEEVFRQVCSAGHEGIVAKRADDPYISGRGRSWLKIKCTKRQEFIVGGYAPSDKRGRTVRSLLIGVMEDGELAYKGRVGAFEGDTLGEVEDLVGSLERKTSPFVSVPREMARGAVWLKPELVVEVDMAEFTADGVVRHGVVRGIRGDKPAKDVVLEIPRETAMQHETRDIFAGVKLSSPQKVLFEEQGVTKADLAAHYERVARRILPHVERRLLSLVRCPDGEGGQCFFQKHDSRGFPDELKRMEIEESDGKRDNYLYAEDLSALIAGVQMGTLEFHIWGSRIDDIEKPDRLVFDLDPDEGLGFADVRDAAFDLRDRLEKIGLKTVPLVTGGKGVHVVAPIAPRVEWPQVKEFAKGFAKMLEEEAPDRYVANMSKAKRKGRIFVDYLRNERGSTAICPYSTRRRKGAPVATPVSWDELKDLEAANSFHIADMEQRLTQADPWKEADGWRQSITKAMMAKVADG</sequence>
<dbReference type="Gene3D" id="3.30.1490.70">
    <property type="match status" value="1"/>
</dbReference>
<evidence type="ECO:0000256" key="15">
    <source>
        <dbReference type="ARBA" id="ARBA00023172"/>
    </source>
</evidence>
<dbReference type="InterPro" id="IPR014143">
    <property type="entry name" value="NHEJ_ligase_prk"/>
</dbReference>
<keyword evidence="5" id="KW-0548">Nucleotidyltransferase</keyword>
<keyword evidence="12" id="KW-0067">ATP-binding</keyword>